<comment type="caution">
    <text evidence="3">The sequence shown here is derived from an EMBL/GenBank/DDBJ whole genome shotgun (WGS) entry which is preliminary data.</text>
</comment>
<proteinExistence type="predicted"/>
<keyword evidence="2" id="KW-1133">Transmembrane helix</keyword>
<feature type="compositionally biased region" description="Low complexity" evidence="1">
    <location>
        <begin position="314"/>
        <end position="332"/>
    </location>
</feature>
<evidence type="ECO:0000313" key="3">
    <source>
        <dbReference type="EMBL" id="RDB28730.1"/>
    </source>
</evidence>
<dbReference type="OrthoDB" id="3351993at2759"/>
<dbReference type="EMBL" id="LUEZ02000010">
    <property type="protein sequence ID" value="RDB28730.1"/>
    <property type="molecule type" value="Genomic_DNA"/>
</dbReference>
<evidence type="ECO:0000256" key="2">
    <source>
        <dbReference type="SAM" id="Phobius"/>
    </source>
</evidence>
<keyword evidence="2" id="KW-0472">Membrane</keyword>
<evidence type="ECO:0000313" key="4">
    <source>
        <dbReference type="Proteomes" id="UP000076154"/>
    </source>
</evidence>
<keyword evidence="2" id="KW-0812">Transmembrane</keyword>
<feature type="transmembrane region" description="Helical" evidence="2">
    <location>
        <begin position="180"/>
        <end position="204"/>
    </location>
</feature>
<feature type="transmembrane region" description="Helical" evidence="2">
    <location>
        <begin position="82"/>
        <end position="100"/>
    </location>
</feature>
<feature type="transmembrane region" description="Helical" evidence="2">
    <location>
        <begin position="137"/>
        <end position="156"/>
    </location>
</feature>
<organism evidence="3 4">
    <name type="scientific">Hypsizygus marmoreus</name>
    <name type="common">White beech mushroom</name>
    <name type="synonym">Agaricus marmoreus</name>
    <dbReference type="NCBI Taxonomy" id="39966"/>
    <lineage>
        <taxon>Eukaryota</taxon>
        <taxon>Fungi</taxon>
        <taxon>Dikarya</taxon>
        <taxon>Basidiomycota</taxon>
        <taxon>Agaricomycotina</taxon>
        <taxon>Agaricomycetes</taxon>
        <taxon>Agaricomycetidae</taxon>
        <taxon>Agaricales</taxon>
        <taxon>Tricholomatineae</taxon>
        <taxon>Lyophyllaceae</taxon>
        <taxon>Hypsizygus</taxon>
    </lineage>
</organism>
<name>A0A369K5F6_HYPMA</name>
<dbReference type="AlphaFoldDB" id="A0A369K5F6"/>
<protein>
    <submittedName>
        <fullName evidence="3">Uncharacterized protein</fullName>
    </submittedName>
</protein>
<feature type="transmembrane region" description="Helical" evidence="2">
    <location>
        <begin position="216"/>
        <end position="235"/>
    </location>
</feature>
<keyword evidence="4" id="KW-1185">Reference proteome</keyword>
<feature type="transmembrane region" description="Helical" evidence="2">
    <location>
        <begin position="18"/>
        <end position="38"/>
    </location>
</feature>
<reference evidence="3" key="1">
    <citation type="submission" date="2018-04" db="EMBL/GenBank/DDBJ databases">
        <title>Whole genome sequencing of Hypsizygus marmoreus.</title>
        <authorList>
            <person name="Choi I.-G."/>
            <person name="Min B."/>
            <person name="Kim J.-G."/>
            <person name="Kim S."/>
            <person name="Oh Y.-L."/>
            <person name="Kong W.-S."/>
            <person name="Park H."/>
            <person name="Jeong J."/>
            <person name="Song E.-S."/>
        </authorList>
    </citation>
    <scope>NUCLEOTIDE SEQUENCE [LARGE SCALE GENOMIC DNA]</scope>
    <source>
        <strain evidence="3">51987-8</strain>
    </source>
</reference>
<gene>
    <name evidence="3" type="ORF">Hypma_015011</name>
</gene>
<evidence type="ECO:0000256" key="1">
    <source>
        <dbReference type="SAM" id="MobiDB-lite"/>
    </source>
</evidence>
<accession>A0A369K5F6</accession>
<sequence>MKSPPECFSPANPDITGIGIRISLYAQSFLTILISVIAHLRKRSPDSVAAIWRVQFYSLVAFYIAGIVQRATNNLSQFHETAAYHLGTLLLYSAFVGMLIEVPGKDAKLILLATGNPRAHSAQTVYHLTSHSATARFILQCAYMLLNPIFGILIALDSNCDGHVTWVFLFGAQATEPRGFAFAFIVAPPVSIFFLSIIYLVTFCFLPRWKYKMNTLALWIVFFYLLFWAEEVVAIERSLKANPGLDQITENAWQFGQIVPLVLLIPYFETLIEQIRTKISYDSLPGPGGGGAEAVPLTSQSALPPRISTPPESPTHSLFPPHHSLSSRTSEP</sequence>
<dbReference type="InParanoid" id="A0A369K5F6"/>
<feature type="transmembrane region" description="Helical" evidence="2">
    <location>
        <begin position="50"/>
        <end position="70"/>
    </location>
</feature>
<feature type="region of interest" description="Disordered" evidence="1">
    <location>
        <begin position="289"/>
        <end position="332"/>
    </location>
</feature>
<dbReference type="Proteomes" id="UP000076154">
    <property type="component" value="Unassembled WGS sequence"/>
</dbReference>